<dbReference type="AlphaFoldDB" id="A0A5J6LGW5"/>
<gene>
    <name evidence="1" type="ORF">F5I99_13535</name>
</gene>
<evidence type="ECO:0000313" key="2">
    <source>
        <dbReference type="Proteomes" id="UP000325606"/>
    </source>
</evidence>
<protein>
    <submittedName>
        <fullName evidence="1">Uncharacterized protein</fullName>
    </submittedName>
</protein>
<reference evidence="1 2" key="1">
    <citation type="submission" date="2019-09" db="EMBL/GenBank/DDBJ databases">
        <title>Nitrincola iocasae sp. nov., a bacterium isolated from the sediment collected at a cold seep field in South China Sea.</title>
        <authorList>
            <person name="Zhang H."/>
            <person name="Wang H."/>
            <person name="Li C."/>
        </authorList>
    </citation>
    <scope>NUCLEOTIDE SEQUENCE [LARGE SCALE GENOMIC DNA]</scope>
    <source>
        <strain evidence="1 2">KXZD1103</strain>
    </source>
</reference>
<sequence>MPLAALANESPDYSVIKPDAYEGGRFHARDVFEGRERGYYDPEPMLEVYPSEPAEPLEPVVIMYSEPDEVYEVQEMFNQPEEPPPLTGEDRIFSEITSDVREQQCFALGLSQDCDPDVGFSGELTFETESGQTVGEDMLGASNFYRRLEAMETEPEPEERFRLLEESFTPDLNVLFD</sequence>
<keyword evidence="2" id="KW-1185">Reference proteome</keyword>
<dbReference type="KEGG" id="nik:F5I99_13535"/>
<proteinExistence type="predicted"/>
<accession>A0A5J6LGW5</accession>
<dbReference type="Proteomes" id="UP000325606">
    <property type="component" value="Chromosome"/>
</dbReference>
<organism evidence="1 2">
    <name type="scientific">Nitrincola iocasae</name>
    <dbReference type="NCBI Taxonomy" id="2614693"/>
    <lineage>
        <taxon>Bacteria</taxon>
        <taxon>Pseudomonadati</taxon>
        <taxon>Pseudomonadota</taxon>
        <taxon>Gammaproteobacteria</taxon>
        <taxon>Oceanospirillales</taxon>
        <taxon>Oceanospirillaceae</taxon>
        <taxon>Nitrincola</taxon>
    </lineage>
</organism>
<dbReference type="EMBL" id="CP044222">
    <property type="protein sequence ID" value="QEW07431.1"/>
    <property type="molecule type" value="Genomic_DNA"/>
</dbReference>
<evidence type="ECO:0000313" key="1">
    <source>
        <dbReference type="EMBL" id="QEW07431.1"/>
    </source>
</evidence>
<name>A0A5J6LGW5_9GAMM</name>